<gene>
    <name evidence="1" type="ORF">Pgy4_43073</name>
</gene>
<reference evidence="1 2" key="1">
    <citation type="journal article" date="2011" name="PLoS Pathog.">
        <title>Dynamic evolution of pathogenicity revealed by sequencing and comparative genomics of 19 Pseudomonas syringae isolates.</title>
        <authorList>
            <person name="Baltrus D.A."/>
            <person name="Nishimura M.T."/>
            <person name="Romanchuk A."/>
            <person name="Chang J.H."/>
            <person name="Mukhtar M.S."/>
            <person name="Cherkis K."/>
            <person name="Roach J."/>
            <person name="Grant S.R."/>
            <person name="Jones C.D."/>
            <person name="Dangl J.L."/>
        </authorList>
    </citation>
    <scope>NUCLEOTIDE SEQUENCE [LARGE SCALE GENOMIC DNA]</scope>
    <source>
        <strain evidence="2">race 4</strain>
    </source>
</reference>
<dbReference type="Proteomes" id="UP000005466">
    <property type="component" value="Unassembled WGS sequence"/>
</dbReference>
<organism evidence="1 2">
    <name type="scientific">Pseudomonas savastanoi pv. glycinea str. race 4</name>
    <dbReference type="NCBI Taxonomy" id="875330"/>
    <lineage>
        <taxon>Bacteria</taxon>
        <taxon>Pseudomonadati</taxon>
        <taxon>Pseudomonadota</taxon>
        <taxon>Gammaproteobacteria</taxon>
        <taxon>Pseudomonadales</taxon>
        <taxon>Pseudomonadaceae</taxon>
        <taxon>Pseudomonas</taxon>
    </lineage>
</organism>
<feature type="non-terminal residue" evidence="1">
    <location>
        <position position="53"/>
    </location>
</feature>
<sequence>MDTFLVFQSLWAMQDHRGQCDLPMEAQLDRIAAAGFDGITDHYWHAPDVMRLD</sequence>
<dbReference type="AlphaFoldDB" id="F3CKF8"/>
<accession>F3CKF8</accession>
<name>F3CKF8_PSESG</name>
<comment type="caution">
    <text evidence="1">The sequence shown here is derived from an EMBL/GenBank/DDBJ whole genome shotgun (WGS) entry which is preliminary data.</text>
</comment>
<protein>
    <recommendedName>
        <fullName evidence="3">Sugar phosphate isomerase/epimerase</fullName>
    </recommendedName>
</protein>
<proteinExistence type="predicted"/>
<evidence type="ECO:0000313" key="2">
    <source>
        <dbReference type="Proteomes" id="UP000005466"/>
    </source>
</evidence>
<dbReference type="EMBL" id="ADWY01004367">
    <property type="protein sequence ID" value="EGH19750.1"/>
    <property type="molecule type" value="Genomic_DNA"/>
</dbReference>
<evidence type="ECO:0000313" key="1">
    <source>
        <dbReference type="EMBL" id="EGH19750.1"/>
    </source>
</evidence>
<dbReference type="HOGENOM" id="CLU_3073509_0_0_6"/>
<evidence type="ECO:0008006" key="3">
    <source>
        <dbReference type="Google" id="ProtNLM"/>
    </source>
</evidence>